<protein>
    <submittedName>
        <fullName evidence="2">Uncharacterized protein</fullName>
    </submittedName>
</protein>
<gene>
    <name evidence="2" type="ORF">BDZ94DRAFT_1271503</name>
</gene>
<sequence>MSSTPFQSSTTSLISKKTSPKNYEAAFGNLVSSFGFGGGVPTVPRKATQTTQPRKSQAPSPQTSSHPTQKNYEAAFGSLSSSYGFGSGAVVAVPTLPRSKP</sequence>
<organism evidence="2 3">
    <name type="scientific">Collybia nuda</name>
    <dbReference type="NCBI Taxonomy" id="64659"/>
    <lineage>
        <taxon>Eukaryota</taxon>
        <taxon>Fungi</taxon>
        <taxon>Dikarya</taxon>
        <taxon>Basidiomycota</taxon>
        <taxon>Agaricomycotina</taxon>
        <taxon>Agaricomycetes</taxon>
        <taxon>Agaricomycetidae</taxon>
        <taxon>Agaricales</taxon>
        <taxon>Tricholomatineae</taxon>
        <taxon>Clitocybaceae</taxon>
        <taxon>Collybia</taxon>
    </lineage>
</organism>
<reference evidence="2" key="1">
    <citation type="submission" date="2020-11" db="EMBL/GenBank/DDBJ databases">
        <authorList>
            <consortium name="DOE Joint Genome Institute"/>
            <person name="Ahrendt S."/>
            <person name="Riley R."/>
            <person name="Andreopoulos W."/>
            <person name="Labutti K."/>
            <person name="Pangilinan J."/>
            <person name="Ruiz-Duenas F.J."/>
            <person name="Barrasa J.M."/>
            <person name="Sanchez-Garcia M."/>
            <person name="Camarero S."/>
            <person name="Miyauchi S."/>
            <person name="Serrano A."/>
            <person name="Linde D."/>
            <person name="Babiker R."/>
            <person name="Drula E."/>
            <person name="Ayuso-Fernandez I."/>
            <person name="Pacheco R."/>
            <person name="Padilla G."/>
            <person name="Ferreira P."/>
            <person name="Barriuso J."/>
            <person name="Kellner H."/>
            <person name="Castanera R."/>
            <person name="Alfaro M."/>
            <person name="Ramirez L."/>
            <person name="Pisabarro A.G."/>
            <person name="Kuo A."/>
            <person name="Tritt A."/>
            <person name="Lipzen A."/>
            <person name="He G."/>
            <person name="Yan M."/>
            <person name="Ng V."/>
            <person name="Cullen D."/>
            <person name="Martin F."/>
            <person name="Rosso M.-N."/>
            <person name="Henrissat B."/>
            <person name="Hibbett D."/>
            <person name="Martinez A.T."/>
            <person name="Grigoriev I.V."/>
        </authorList>
    </citation>
    <scope>NUCLEOTIDE SEQUENCE</scope>
    <source>
        <strain evidence="2">CBS 247.69</strain>
    </source>
</reference>
<evidence type="ECO:0000256" key="1">
    <source>
        <dbReference type="SAM" id="MobiDB-lite"/>
    </source>
</evidence>
<dbReference type="Proteomes" id="UP000807353">
    <property type="component" value="Unassembled WGS sequence"/>
</dbReference>
<feature type="compositionally biased region" description="Polar residues" evidence="1">
    <location>
        <begin position="47"/>
        <end position="71"/>
    </location>
</feature>
<proteinExistence type="predicted"/>
<evidence type="ECO:0000313" key="3">
    <source>
        <dbReference type="Proteomes" id="UP000807353"/>
    </source>
</evidence>
<dbReference type="OrthoDB" id="3215388at2759"/>
<feature type="region of interest" description="Disordered" evidence="1">
    <location>
        <begin position="38"/>
        <end position="73"/>
    </location>
</feature>
<feature type="region of interest" description="Disordered" evidence="1">
    <location>
        <begin position="82"/>
        <end position="101"/>
    </location>
</feature>
<dbReference type="AlphaFoldDB" id="A0A9P5XWM0"/>
<keyword evidence="3" id="KW-1185">Reference proteome</keyword>
<dbReference type="EMBL" id="MU150349">
    <property type="protein sequence ID" value="KAF9458128.1"/>
    <property type="molecule type" value="Genomic_DNA"/>
</dbReference>
<accession>A0A9P5XWM0</accession>
<comment type="caution">
    <text evidence="2">The sequence shown here is derived from an EMBL/GenBank/DDBJ whole genome shotgun (WGS) entry which is preliminary data.</text>
</comment>
<name>A0A9P5XWM0_9AGAR</name>
<evidence type="ECO:0000313" key="2">
    <source>
        <dbReference type="EMBL" id="KAF9458128.1"/>
    </source>
</evidence>